<feature type="coiled-coil region" evidence="1">
    <location>
        <begin position="839"/>
        <end position="925"/>
    </location>
</feature>
<evidence type="ECO:0000256" key="3">
    <source>
        <dbReference type="SAM" id="Phobius"/>
    </source>
</evidence>
<evidence type="ECO:0000313" key="4">
    <source>
        <dbReference type="EMBL" id="TWT57439.1"/>
    </source>
</evidence>
<feature type="transmembrane region" description="Helical" evidence="3">
    <location>
        <begin position="28"/>
        <end position="49"/>
    </location>
</feature>
<sequence>MLRSLTALIVGWGFLGVVDWWIQPESPVLRSLLSFAFWAWLLGCAYWLIRRLMQTRISTIDTALTIEAVTPRLAGKLAPPIAFEESALELKNHLDWKQQIQKDVGALQIEAAAIPLRTWPLVCASLVMVFSLISLGVLYADRIQIASERLSHPGSQTIWPKTTRFQIFDKQNKPIITGATISVDEADVALFRIIDLIGELPEDVWVETLRGSSRHNRFRPREVEAGETDQRRQELEFSLFPSSTKTTQFRVVGGDDLSSAWTTVKWRSRPRLVDSVCHITSPDYLETPDQELRHWAGPIDVVAGSTLQMTFTFDQPLESFLIRDRSDRSVVQKEVVGGTNVVSFDWQVPSQFVGLLSLELLAQAVIPDQTVSYDASPFLARTITLNSVGDLAPVVTIVHPRRDLTLTPQASFELQMTANDDFGLRSLEGLIEGSASRVLPGELTNEGRYGEVKAILSVSDLDLHPGDVITLRCRASDARPDSTPSVSDPIQVFIVSEDEMRQQLSAELTKVTRTIISLSTLQPTLRTRLEPLLASFENGEKLRSEETNELISLIAQQELLTDRLAAEVLTNGLESIHDRIIQNKIGQCPLTNAVVMAIETLSPLMDSTLIDLQVRLDLIRQETRSRSSLPLLSHELPAVRDHLSEIVHDQNTIERALREALINLESWVDSKESLEQWRQIIAKLRTLMEDLRELGASTLGLPAGDVSPSQRAHLIRLADRHLELGESLETFARQRTIGSSPNRNLGQIPDGDQILRLNPQERMASIREFILDNNIVTAMDQDNELLDLLLSLTNTEAIRMQLTDSELLTAVTDLKHDLDAIHSQRTQLAERWRSFLLGKNRLTESERQLEQQLNDIIQRAEELDLLQLRELLSEVSSLQRELRNSLDERAHSEVQQSLDDLASKMEQSVEALNRIQKELNLQEQKNRLRALCLNAGQLAKLQQEIRSSLPAPSSNHNLSRAAKRHFVEQSESEFELRNELNSLSLQAEEFAVLKQLLTSLASEATITASRLRNFQHDDHDSLTLKWIESTLDTISQMSPADVSPRNSENNSQRDSSEEMTGWSIELVAQLQEQLHRDTQDWVNSGILSRDENDPNFDSGAGTRQQLLDTIGKRQTEIAKLLESMLIDQLETENK</sequence>
<gene>
    <name evidence="4" type="ORF">KOR42_08000</name>
</gene>
<keyword evidence="1" id="KW-0175">Coiled coil</keyword>
<evidence type="ECO:0000256" key="2">
    <source>
        <dbReference type="SAM" id="MobiDB-lite"/>
    </source>
</evidence>
<comment type="caution">
    <text evidence="4">The sequence shown here is derived from an EMBL/GenBank/DDBJ whole genome shotgun (WGS) entry which is preliminary data.</text>
</comment>
<evidence type="ECO:0000313" key="5">
    <source>
        <dbReference type="Proteomes" id="UP000317243"/>
    </source>
</evidence>
<dbReference type="AlphaFoldDB" id="A0A5C5X4C8"/>
<feature type="transmembrane region" description="Helical" evidence="3">
    <location>
        <begin position="5"/>
        <end position="22"/>
    </location>
</feature>
<protein>
    <submittedName>
        <fullName evidence="4">Uncharacterized protein</fullName>
    </submittedName>
</protein>
<name>A0A5C5X4C8_9PLAN</name>
<keyword evidence="5" id="KW-1185">Reference proteome</keyword>
<dbReference type="Proteomes" id="UP000317243">
    <property type="component" value="Unassembled WGS sequence"/>
</dbReference>
<accession>A0A5C5X4C8</accession>
<keyword evidence="3" id="KW-0472">Membrane</keyword>
<keyword evidence="3" id="KW-1133">Transmembrane helix</keyword>
<feature type="region of interest" description="Disordered" evidence="2">
    <location>
        <begin position="1037"/>
        <end position="1059"/>
    </location>
</feature>
<dbReference type="OrthoDB" id="221492at2"/>
<feature type="compositionally biased region" description="Polar residues" evidence="2">
    <location>
        <begin position="1037"/>
        <end position="1053"/>
    </location>
</feature>
<organism evidence="4 5">
    <name type="scientific">Thalassoglobus neptunius</name>
    <dbReference type="NCBI Taxonomy" id="1938619"/>
    <lineage>
        <taxon>Bacteria</taxon>
        <taxon>Pseudomonadati</taxon>
        <taxon>Planctomycetota</taxon>
        <taxon>Planctomycetia</taxon>
        <taxon>Planctomycetales</taxon>
        <taxon>Planctomycetaceae</taxon>
        <taxon>Thalassoglobus</taxon>
    </lineage>
</organism>
<dbReference type="RefSeq" id="WP_146507273.1">
    <property type="nucleotide sequence ID" value="NZ_SIHI01000001.1"/>
</dbReference>
<dbReference type="EMBL" id="SIHI01000001">
    <property type="protein sequence ID" value="TWT57439.1"/>
    <property type="molecule type" value="Genomic_DNA"/>
</dbReference>
<keyword evidence="3" id="KW-0812">Transmembrane</keyword>
<reference evidence="4 5" key="1">
    <citation type="submission" date="2019-02" db="EMBL/GenBank/DDBJ databases">
        <title>Deep-cultivation of Planctomycetes and their phenomic and genomic characterization uncovers novel biology.</title>
        <authorList>
            <person name="Wiegand S."/>
            <person name="Jogler M."/>
            <person name="Boedeker C."/>
            <person name="Pinto D."/>
            <person name="Vollmers J."/>
            <person name="Rivas-Marin E."/>
            <person name="Kohn T."/>
            <person name="Peeters S.H."/>
            <person name="Heuer A."/>
            <person name="Rast P."/>
            <person name="Oberbeckmann S."/>
            <person name="Bunk B."/>
            <person name="Jeske O."/>
            <person name="Meyerdierks A."/>
            <person name="Storesund J.E."/>
            <person name="Kallscheuer N."/>
            <person name="Luecker S."/>
            <person name="Lage O.M."/>
            <person name="Pohl T."/>
            <person name="Merkel B.J."/>
            <person name="Hornburger P."/>
            <person name="Mueller R.-W."/>
            <person name="Bruemmer F."/>
            <person name="Labrenz M."/>
            <person name="Spormann A.M."/>
            <person name="Op Den Camp H."/>
            <person name="Overmann J."/>
            <person name="Amann R."/>
            <person name="Jetten M.S.M."/>
            <person name="Mascher T."/>
            <person name="Medema M.H."/>
            <person name="Devos D.P."/>
            <person name="Kaster A.-K."/>
            <person name="Ovreas L."/>
            <person name="Rohde M."/>
            <person name="Galperin M.Y."/>
            <person name="Jogler C."/>
        </authorList>
    </citation>
    <scope>NUCLEOTIDE SEQUENCE [LARGE SCALE GENOMIC DNA]</scope>
    <source>
        <strain evidence="4 5">KOR42</strain>
    </source>
</reference>
<feature type="transmembrane region" description="Helical" evidence="3">
    <location>
        <begin position="119"/>
        <end position="140"/>
    </location>
</feature>
<proteinExistence type="predicted"/>
<evidence type="ECO:0000256" key="1">
    <source>
        <dbReference type="SAM" id="Coils"/>
    </source>
</evidence>